<dbReference type="InParanoid" id="C3Z3Z6"/>
<dbReference type="AlphaFoldDB" id="C3Z3Z6"/>
<evidence type="ECO:0000256" key="1">
    <source>
        <dbReference type="SAM" id="MobiDB-lite"/>
    </source>
</evidence>
<protein>
    <submittedName>
        <fullName evidence="2">Uncharacterized protein</fullName>
    </submittedName>
</protein>
<name>C3Z3Z6_BRAFL</name>
<feature type="compositionally biased region" description="Acidic residues" evidence="1">
    <location>
        <begin position="27"/>
        <end position="41"/>
    </location>
</feature>
<feature type="compositionally biased region" description="Basic and acidic residues" evidence="1">
    <location>
        <begin position="14"/>
        <end position="26"/>
    </location>
</feature>
<feature type="region of interest" description="Disordered" evidence="1">
    <location>
        <begin position="158"/>
        <end position="177"/>
    </location>
</feature>
<accession>C3Z3Z6</accession>
<reference evidence="2" key="1">
    <citation type="journal article" date="2008" name="Nature">
        <title>The amphioxus genome and the evolution of the chordate karyotype.</title>
        <authorList>
            <consortium name="US DOE Joint Genome Institute (JGI-PGF)"/>
            <person name="Putnam N.H."/>
            <person name="Butts T."/>
            <person name="Ferrier D.E.K."/>
            <person name="Furlong R.F."/>
            <person name="Hellsten U."/>
            <person name="Kawashima T."/>
            <person name="Robinson-Rechavi M."/>
            <person name="Shoguchi E."/>
            <person name="Terry A."/>
            <person name="Yu J.-K."/>
            <person name="Benito-Gutierrez E.L."/>
            <person name="Dubchak I."/>
            <person name="Garcia-Fernandez J."/>
            <person name="Gibson-Brown J.J."/>
            <person name="Grigoriev I.V."/>
            <person name="Horton A.C."/>
            <person name="de Jong P.J."/>
            <person name="Jurka J."/>
            <person name="Kapitonov V.V."/>
            <person name="Kohara Y."/>
            <person name="Kuroki Y."/>
            <person name="Lindquist E."/>
            <person name="Lucas S."/>
            <person name="Osoegawa K."/>
            <person name="Pennacchio L.A."/>
            <person name="Salamov A.A."/>
            <person name="Satou Y."/>
            <person name="Sauka-Spengler T."/>
            <person name="Schmutz J."/>
            <person name="Shin-I T."/>
            <person name="Toyoda A."/>
            <person name="Bronner-Fraser M."/>
            <person name="Fujiyama A."/>
            <person name="Holland L.Z."/>
            <person name="Holland P.W.H."/>
            <person name="Satoh N."/>
            <person name="Rokhsar D.S."/>
        </authorList>
    </citation>
    <scope>NUCLEOTIDE SEQUENCE [LARGE SCALE GENOMIC DNA]</scope>
    <source>
        <strain evidence="2">S238N-H82</strain>
        <tissue evidence="2">Testes</tissue>
    </source>
</reference>
<feature type="region of interest" description="Disordered" evidence="1">
    <location>
        <begin position="1"/>
        <end position="50"/>
    </location>
</feature>
<proteinExistence type="predicted"/>
<gene>
    <name evidence="2" type="ORF">BRAFLDRAFT_78506</name>
</gene>
<sequence length="200" mass="22328">MAPRKKGKKVTKTKVSEERGSGGKEPQEDDDGEEKEEEEQDGPANKVEDAIADVFEANSLFYNKDHPDYKNKEKEEGPRGKILKDVIQNAWDMFQSGAKSMTGLMDRSSKQARRTFPRHKQNAPFCNSSSMGGASLCGYSIAPPSQGVCWHPPRAKPEGWHPPRAKPEGCQQTPREDGAILYPPRRVYGKAWAQELGWLA</sequence>
<feature type="compositionally biased region" description="Basic residues" evidence="1">
    <location>
        <begin position="1"/>
        <end position="12"/>
    </location>
</feature>
<feature type="compositionally biased region" description="Basic and acidic residues" evidence="1">
    <location>
        <begin position="158"/>
        <end position="167"/>
    </location>
</feature>
<dbReference type="EMBL" id="GG666578">
    <property type="protein sequence ID" value="EEN52609.1"/>
    <property type="molecule type" value="Genomic_DNA"/>
</dbReference>
<evidence type="ECO:0000313" key="2">
    <source>
        <dbReference type="EMBL" id="EEN52609.1"/>
    </source>
</evidence>
<organism>
    <name type="scientific">Branchiostoma floridae</name>
    <name type="common">Florida lancelet</name>
    <name type="synonym">Amphioxus</name>
    <dbReference type="NCBI Taxonomy" id="7739"/>
    <lineage>
        <taxon>Eukaryota</taxon>
        <taxon>Metazoa</taxon>
        <taxon>Chordata</taxon>
        <taxon>Cephalochordata</taxon>
        <taxon>Leptocardii</taxon>
        <taxon>Amphioxiformes</taxon>
        <taxon>Branchiostomatidae</taxon>
        <taxon>Branchiostoma</taxon>
    </lineage>
</organism>